<feature type="transmembrane region" description="Helical" evidence="8">
    <location>
        <begin position="140"/>
        <end position="156"/>
    </location>
</feature>
<comment type="subcellular location">
    <subcellularLocation>
        <location evidence="1">Cell membrane</location>
        <topology evidence="1">Multi-pass membrane protein</topology>
    </subcellularLocation>
</comment>
<dbReference type="PANTHER" id="PTHR33908:SF11">
    <property type="entry name" value="MEMBRANE PROTEIN"/>
    <property type="match status" value="1"/>
</dbReference>
<evidence type="ECO:0000256" key="4">
    <source>
        <dbReference type="ARBA" id="ARBA00022679"/>
    </source>
</evidence>
<protein>
    <recommendedName>
        <fullName evidence="9">ArnT-like N-terminal domain-containing protein</fullName>
    </recommendedName>
</protein>
<keyword evidence="4" id="KW-0808">Transferase</keyword>
<dbReference type="InterPro" id="IPR050297">
    <property type="entry name" value="LipidA_mod_glycosyltrf_83"/>
</dbReference>
<sequence>MGNSKRNLAYLVLGIILISSFAIMHSVSGQESAIVDEMAHIPAGYSYVKYFDYRLNPEHPPLVKILAGLPLAFLDLKFPTDQPYWQSEVNGQWASGDQFVYGGDNDADTVIQWARLGPMLLTLLLVFFIYWWGKELIGRWWALLPALLFAFSPTVLAHGHFVTTDVGASLGVFISIYYFIKARMNPSTKNLAIAGVAFGIAQLLKFSAVIIVLYLIILTAVFLFADIYRKWHEPGGKTKRVRLEFLKHLKNLVIIFVVSILVVYPLYSLATVNYPPEKQKSDTEFILSSFAKGKTPEGEICNPKRCLADLDIWMADKPILRPYGQYMLGVLMVLQRAAGGNTYYYLGEVRNESALFYFPVTYLMKESLPVLILVFGALVFSLWRLLKSGKKNLSRLVDYLQTHPAEFSMLLFVVLYVLYSMLSNLNIGVRHLLPTLPLVYILTASGLRAWLKSNHFKTQIKLGLIGIALIWFTADVANTYPYYLSYFNQGLGTQNGWKYVTDSNYDWGQDMKKLQTFVEQNNVDKIAIDYFGSSKAPGYYLNGKAENWSSNKGDPRDIGIHWLAVSINTLQGAKAELAPGQNRNPEGEYQWLQNYQEPYAKAGTSIFIYKLD</sequence>
<feature type="transmembrane region" description="Helical" evidence="8">
    <location>
        <begin position="462"/>
        <end position="483"/>
    </location>
</feature>
<dbReference type="Pfam" id="PF02366">
    <property type="entry name" value="PMT"/>
    <property type="match status" value="1"/>
</dbReference>
<feature type="transmembrane region" description="Helical" evidence="8">
    <location>
        <begin position="249"/>
        <end position="267"/>
    </location>
</feature>
<dbReference type="GO" id="GO:0009103">
    <property type="term" value="P:lipopolysaccharide biosynthetic process"/>
    <property type="evidence" value="ECO:0007669"/>
    <property type="project" value="UniProtKB-ARBA"/>
</dbReference>
<organism evidence="10 11">
    <name type="scientific">Candidatus Colwellbacteria bacterium RIFCSPHIGHO2_02_FULL_43_15</name>
    <dbReference type="NCBI Taxonomy" id="1797686"/>
    <lineage>
        <taxon>Bacteria</taxon>
        <taxon>Candidatus Colwelliibacteriota</taxon>
    </lineage>
</organism>
<keyword evidence="6 8" id="KW-1133">Transmembrane helix</keyword>
<evidence type="ECO:0000256" key="8">
    <source>
        <dbReference type="SAM" id="Phobius"/>
    </source>
</evidence>
<keyword evidence="7 8" id="KW-0472">Membrane</keyword>
<dbReference type="InterPro" id="IPR003342">
    <property type="entry name" value="ArnT-like_N"/>
</dbReference>
<keyword evidence="5 8" id="KW-0812">Transmembrane</keyword>
<dbReference type="GO" id="GO:0005886">
    <property type="term" value="C:plasma membrane"/>
    <property type="evidence" value="ECO:0007669"/>
    <property type="project" value="UniProtKB-SubCell"/>
</dbReference>
<name>A0A1G1YXV2_9BACT</name>
<evidence type="ECO:0000313" key="11">
    <source>
        <dbReference type="Proteomes" id="UP000178651"/>
    </source>
</evidence>
<feature type="transmembrane region" description="Helical" evidence="8">
    <location>
        <begin position="113"/>
        <end position="133"/>
    </location>
</feature>
<feature type="transmembrane region" description="Helical" evidence="8">
    <location>
        <begin position="7"/>
        <end position="27"/>
    </location>
</feature>
<evidence type="ECO:0000259" key="9">
    <source>
        <dbReference type="Pfam" id="PF02366"/>
    </source>
</evidence>
<feature type="transmembrane region" description="Helical" evidence="8">
    <location>
        <begin position="210"/>
        <end position="228"/>
    </location>
</feature>
<comment type="caution">
    <text evidence="10">The sequence shown here is derived from an EMBL/GenBank/DDBJ whole genome shotgun (WGS) entry which is preliminary data.</text>
</comment>
<evidence type="ECO:0000256" key="3">
    <source>
        <dbReference type="ARBA" id="ARBA00022676"/>
    </source>
</evidence>
<keyword evidence="3" id="KW-0328">Glycosyltransferase</keyword>
<feature type="domain" description="ArnT-like N-terminal" evidence="9">
    <location>
        <begin position="17"/>
        <end position="255"/>
    </location>
</feature>
<dbReference type="EMBL" id="MHIU01000044">
    <property type="protein sequence ID" value="OGY57182.1"/>
    <property type="molecule type" value="Genomic_DNA"/>
</dbReference>
<proteinExistence type="predicted"/>
<evidence type="ECO:0000256" key="1">
    <source>
        <dbReference type="ARBA" id="ARBA00004651"/>
    </source>
</evidence>
<feature type="transmembrane region" description="Helical" evidence="8">
    <location>
        <begin position="367"/>
        <end position="386"/>
    </location>
</feature>
<feature type="transmembrane region" description="Helical" evidence="8">
    <location>
        <begin position="407"/>
        <end position="425"/>
    </location>
</feature>
<evidence type="ECO:0000256" key="6">
    <source>
        <dbReference type="ARBA" id="ARBA00022989"/>
    </source>
</evidence>
<reference evidence="10 11" key="1">
    <citation type="journal article" date="2016" name="Nat. Commun.">
        <title>Thousands of microbial genomes shed light on interconnected biogeochemical processes in an aquifer system.</title>
        <authorList>
            <person name="Anantharaman K."/>
            <person name="Brown C.T."/>
            <person name="Hug L.A."/>
            <person name="Sharon I."/>
            <person name="Castelle C.J."/>
            <person name="Probst A.J."/>
            <person name="Thomas B.C."/>
            <person name="Singh A."/>
            <person name="Wilkins M.J."/>
            <person name="Karaoz U."/>
            <person name="Brodie E.L."/>
            <person name="Williams K.H."/>
            <person name="Hubbard S.S."/>
            <person name="Banfield J.F."/>
        </authorList>
    </citation>
    <scope>NUCLEOTIDE SEQUENCE [LARGE SCALE GENOMIC DNA]</scope>
</reference>
<evidence type="ECO:0000256" key="7">
    <source>
        <dbReference type="ARBA" id="ARBA00023136"/>
    </source>
</evidence>
<dbReference type="GO" id="GO:0016763">
    <property type="term" value="F:pentosyltransferase activity"/>
    <property type="evidence" value="ECO:0007669"/>
    <property type="project" value="TreeGrafter"/>
</dbReference>
<evidence type="ECO:0000256" key="5">
    <source>
        <dbReference type="ARBA" id="ARBA00022692"/>
    </source>
</evidence>
<dbReference type="GO" id="GO:0000030">
    <property type="term" value="F:mannosyltransferase activity"/>
    <property type="evidence" value="ECO:0007669"/>
    <property type="project" value="InterPro"/>
</dbReference>
<accession>A0A1G1YXV2</accession>
<dbReference type="AlphaFoldDB" id="A0A1G1YXV2"/>
<evidence type="ECO:0000313" key="10">
    <source>
        <dbReference type="EMBL" id="OGY57182.1"/>
    </source>
</evidence>
<dbReference type="PANTHER" id="PTHR33908">
    <property type="entry name" value="MANNOSYLTRANSFERASE YKCB-RELATED"/>
    <property type="match status" value="1"/>
</dbReference>
<dbReference type="Proteomes" id="UP000178651">
    <property type="component" value="Unassembled WGS sequence"/>
</dbReference>
<keyword evidence="2" id="KW-1003">Cell membrane</keyword>
<feature type="transmembrane region" description="Helical" evidence="8">
    <location>
        <begin position="431"/>
        <end position="450"/>
    </location>
</feature>
<evidence type="ECO:0000256" key="2">
    <source>
        <dbReference type="ARBA" id="ARBA00022475"/>
    </source>
</evidence>
<dbReference type="GO" id="GO:0006493">
    <property type="term" value="P:protein O-linked glycosylation"/>
    <property type="evidence" value="ECO:0007669"/>
    <property type="project" value="InterPro"/>
</dbReference>
<gene>
    <name evidence="10" type="ORF">A3D47_01355</name>
</gene>